<dbReference type="EnsemblPlants" id="AES98027">
    <property type="protein sequence ID" value="AES98027"/>
    <property type="gene ID" value="MTR_5g063300"/>
</dbReference>
<evidence type="ECO:0000259" key="1">
    <source>
        <dbReference type="Pfam" id="PF26138"/>
    </source>
</evidence>
<dbReference type="EMBL" id="CM001221">
    <property type="protein sequence ID" value="AES98027.1"/>
    <property type="molecule type" value="Genomic_DNA"/>
</dbReference>
<feature type="domain" description="DUF8040" evidence="1">
    <location>
        <begin position="51"/>
        <end position="125"/>
    </location>
</feature>
<evidence type="ECO:0000313" key="3">
    <source>
        <dbReference type="EnsemblPlants" id="AES98027"/>
    </source>
</evidence>
<dbReference type="AlphaFoldDB" id="G7KAC5"/>
<evidence type="ECO:0000313" key="4">
    <source>
        <dbReference type="Proteomes" id="UP000002051"/>
    </source>
</evidence>
<proteinExistence type="predicted"/>
<reference evidence="3" key="3">
    <citation type="submission" date="2015-04" db="UniProtKB">
        <authorList>
            <consortium name="EnsemblPlants"/>
        </authorList>
    </citation>
    <scope>IDENTIFICATION</scope>
    <source>
        <strain evidence="3">cv. Jemalong A17</strain>
    </source>
</reference>
<keyword evidence="4" id="KW-1185">Reference proteome</keyword>
<dbReference type="PaxDb" id="3880-AES98027"/>
<dbReference type="HOGENOM" id="CLU_1761490_0_0_1"/>
<protein>
    <recommendedName>
        <fullName evidence="1">DUF8040 domain-containing protein</fullName>
    </recommendedName>
</protein>
<evidence type="ECO:0000313" key="2">
    <source>
        <dbReference type="EMBL" id="AES98027.1"/>
    </source>
</evidence>
<reference evidence="2 4" key="2">
    <citation type="journal article" date="2014" name="BMC Genomics">
        <title>An improved genome release (version Mt4.0) for the model legume Medicago truncatula.</title>
        <authorList>
            <person name="Tang H."/>
            <person name="Krishnakumar V."/>
            <person name="Bidwell S."/>
            <person name="Rosen B."/>
            <person name="Chan A."/>
            <person name="Zhou S."/>
            <person name="Gentzbittel L."/>
            <person name="Childs K.L."/>
            <person name="Yandell M."/>
            <person name="Gundlach H."/>
            <person name="Mayer K.F."/>
            <person name="Schwartz D.C."/>
            <person name="Town C.D."/>
        </authorList>
    </citation>
    <scope>GENOME REANNOTATION</scope>
    <source>
        <strain evidence="3 4">cv. Jemalong A17</strain>
    </source>
</reference>
<organism evidence="2 4">
    <name type="scientific">Medicago truncatula</name>
    <name type="common">Barrel medic</name>
    <name type="synonym">Medicago tribuloides</name>
    <dbReference type="NCBI Taxonomy" id="3880"/>
    <lineage>
        <taxon>Eukaryota</taxon>
        <taxon>Viridiplantae</taxon>
        <taxon>Streptophyta</taxon>
        <taxon>Embryophyta</taxon>
        <taxon>Tracheophyta</taxon>
        <taxon>Spermatophyta</taxon>
        <taxon>Magnoliopsida</taxon>
        <taxon>eudicotyledons</taxon>
        <taxon>Gunneridae</taxon>
        <taxon>Pentapetalae</taxon>
        <taxon>rosids</taxon>
        <taxon>fabids</taxon>
        <taxon>Fabales</taxon>
        <taxon>Fabaceae</taxon>
        <taxon>Papilionoideae</taxon>
        <taxon>50 kb inversion clade</taxon>
        <taxon>NPAAA clade</taxon>
        <taxon>Hologalegina</taxon>
        <taxon>IRL clade</taxon>
        <taxon>Trifolieae</taxon>
        <taxon>Medicago</taxon>
    </lineage>
</organism>
<dbReference type="eggNOG" id="KOG4585">
    <property type="taxonomic scope" value="Eukaryota"/>
</dbReference>
<gene>
    <name evidence="2" type="ordered locus">MTR_5g063300</name>
</gene>
<name>G7KAC5_MEDTR</name>
<reference evidence="2 4" key="1">
    <citation type="journal article" date="2011" name="Nature">
        <title>The Medicago genome provides insight into the evolution of rhizobial symbioses.</title>
        <authorList>
            <person name="Young N.D."/>
            <person name="Debelle F."/>
            <person name="Oldroyd G.E."/>
            <person name="Geurts R."/>
            <person name="Cannon S.B."/>
            <person name="Udvardi M.K."/>
            <person name="Benedito V.A."/>
            <person name="Mayer K.F."/>
            <person name="Gouzy J."/>
            <person name="Schoof H."/>
            <person name="Van de Peer Y."/>
            <person name="Proost S."/>
            <person name="Cook D.R."/>
            <person name="Meyers B.C."/>
            <person name="Spannagl M."/>
            <person name="Cheung F."/>
            <person name="De Mita S."/>
            <person name="Krishnakumar V."/>
            <person name="Gundlach H."/>
            <person name="Zhou S."/>
            <person name="Mudge J."/>
            <person name="Bharti A.K."/>
            <person name="Murray J.D."/>
            <person name="Naoumkina M.A."/>
            <person name="Rosen B."/>
            <person name="Silverstein K.A."/>
            <person name="Tang H."/>
            <person name="Rombauts S."/>
            <person name="Zhao P.X."/>
            <person name="Zhou P."/>
            <person name="Barbe V."/>
            <person name="Bardou P."/>
            <person name="Bechner M."/>
            <person name="Bellec A."/>
            <person name="Berger A."/>
            <person name="Berges H."/>
            <person name="Bidwell S."/>
            <person name="Bisseling T."/>
            <person name="Choisne N."/>
            <person name="Couloux A."/>
            <person name="Denny R."/>
            <person name="Deshpande S."/>
            <person name="Dai X."/>
            <person name="Doyle J.J."/>
            <person name="Dudez A.M."/>
            <person name="Farmer A.D."/>
            <person name="Fouteau S."/>
            <person name="Franken C."/>
            <person name="Gibelin C."/>
            <person name="Gish J."/>
            <person name="Goldstein S."/>
            <person name="Gonzalez A.J."/>
            <person name="Green P.J."/>
            <person name="Hallab A."/>
            <person name="Hartog M."/>
            <person name="Hua A."/>
            <person name="Humphray S.J."/>
            <person name="Jeong D.H."/>
            <person name="Jing Y."/>
            <person name="Jocker A."/>
            <person name="Kenton S.M."/>
            <person name="Kim D.J."/>
            <person name="Klee K."/>
            <person name="Lai H."/>
            <person name="Lang C."/>
            <person name="Lin S."/>
            <person name="Macmil S.L."/>
            <person name="Magdelenat G."/>
            <person name="Matthews L."/>
            <person name="McCorrison J."/>
            <person name="Monaghan E.L."/>
            <person name="Mun J.H."/>
            <person name="Najar F.Z."/>
            <person name="Nicholson C."/>
            <person name="Noirot C."/>
            <person name="O'Bleness M."/>
            <person name="Paule C.R."/>
            <person name="Poulain J."/>
            <person name="Prion F."/>
            <person name="Qin B."/>
            <person name="Qu C."/>
            <person name="Retzel E.F."/>
            <person name="Riddle C."/>
            <person name="Sallet E."/>
            <person name="Samain S."/>
            <person name="Samson N."/>
            <person name="Sanders I."/>
            <person name="Saurat O."/>
            <person name="Scarpelli C."/>
            <person name="Schiex T."/>
            <person name="Segurens B."/>
            <person name="Severin A.J."/>
            <person name="Sherrier D.J."/>
            <person name="Shi R."/>
            <person name="Sims S."/>
            <person name="Singer S.R."/>
            <person name="Sinharoy S."/>
            <person name="Sterck L."/>
            <person name="Viollet A."/>
            <person name="Wang B.B."/>
            <person name="Wang K."/>
            <person name="Wang M."/>
            <person name="Wang X."/>
            <person name="Warfsmann J."/>
            <person name="Weissenbach J."/>
            <person name="White D.D."/>
            <person name="White J.D."/>
            <person name="Wiley G.B."/>
            <person name="Wincker P."/>
            <person name="Xing Y."/>
            <person name="Yang L."/>
            <person name="Yao Z."/>
            <person name="Ying F."/>
            <person name="Zhai J."/>
            <person name="Zhou L."/>
            <person name="Zuber A."/>
            <person name="Denarie J."/>
            <person name="Dixon R.A."/>
            <person name="May G.D."/>
            <person name="Schwartz D.C."/>
            <person name="Rogers J."/>
            <person name="Quetier F."/>
            <person name="Town C.D."/>
            <person name="Roe B.A."/>
        </authorList>
    </citation>
    <scope>NUCLEOTIDE SEQUENCE [LARGE SCALE GENOMIC DNA]</scope>
    <source>
        <strain evidence="2">A17</strain>
        <strain evidence="3 4">cv. Jemalong A17</strain>
    </source>
</reference>
<accession>G7KAC5</accession>
<dbReference type="InterPro" id="IPR058353">
    <property type="entry name" value="DUF8040"/>
</dbReference>
<sequence length="148" mass="16890">MTTTRTNSGKVNKEDFIISPDPLPSVDRSLTLLNDRVQDKIINIVATSEGQKIIRMSPNVFLDLCSILQQEGCLLPSQRVIVDEQVAKTLYILTHNVRNREIQLWFRRSIEATSRHFHRVLRSIIEIGHTNLKQPYGSCIPVEILGNN</sequence>
<dbReference type="Pfam" id="PF26138">
    <property type="entry name" value="DUF8040"/>
    <property type="match status" value="1"/>
</dbReference>
<dbReference type="Proteomes" id="UP000002051">
    <property type="component" value="Chromosome 5"/>
</dbReference>